<evidence type="ECO:0000256" key="16">
    <source>
        <dbReference type="SAM" id="MobiDB-lite"/>
    </source>
</evidence>
<keyword evidence="13" id="KW-0539">Nucleus</keyword>
<dbReference type="GO" id="GO:0006281">
    <property type="term" value="P:DNA repair"/>
    <property type="evidence" value="ECO:0007669"/>
    <property type="project" value="UniProtKB-KW"/>
</dbReference>
<dbReference type="GO" id="GO:0017108">
    <property type="term" value="F:5'-flap endonuclease activity"/>
    <property type="evidence" value="ECO:0007669"/>
    <property type="project" value="TreeGrafter"/>
</dbReference>
<dbReference type="GO" id="GO:0008409">
    <property type="term" value="F:5'-3' exonuclease activity"/>
    <property type="evidence" value="ECO:0007669"/>
    <property type="project" value="TreeGrafter"/>
</dbReference>
<comment type="function">
    <text evidence="14">Structure-specific nuclease with 5'-flap endonuclease and 5'-3' exonuclease activities involved in DNA replication and repair. During DNA replication, cleaves the 5'-overhanging flap structure that is generated by displacement synthesis when DNA polymerase encounters the 5'-end of a downstream Okazaki fragment. It enters the flap from the 5'-end and then tracks to cleave the flap base, leaving a nick for ligation. Also involved in the long patch base excision repair (LP-BER) pathway, by cleaving within the apurinic/apyrimidinic (AP) site-terminated flap. Acts as a genome stabilization factor that prevents flaps from equilibrating into structures that lead to duplications and deletions. Also possesses 5'-3' exonuclease activity on nicked or gapped double-stranded DNA, and exhibits RNase H activity. Also involved in replication and repair of rDNA and in repairing mitochondrial DNA.</text>
</comment>
<dbReference type="SUPFAM" id="SSF47807">
    <property type="entry name" value="5' to 3' exonuclease, C-terminal subdomain"/>
    <property type="match status" value="1"/>
</dbReference>
<evidence type="ECO:0000256" key="2">
    <source>
        <dbReference type="ARBA" id="ARBA00022553"/>
    </source>
</evidence>
<evidence type="ECO:0000256" key="14">
    <source>
        <dbReference type="ARBA" id="ARBA00029382"/>
    </source>
</evidence>
<reference evidence="18" key="1">
    <citation type="submission" date="2025-08" db="UniProtKB">
        <authorList>
            <consortium name="Ensembl"/>
        </authorList>
    </citation>
    <scope>IDENTIFICATION</scope>
</reference>
<evidence type="ECO:0000256" key="15">
    <source>
        <dbReference type="ARBA" id="ARBA00034726"/>
    </source>
</evidence>
<dbReference type="GO" id="GO:0030145">
    <property type="term" value="F:manganese ion binding"/>
    <property type="evidence" value="ECO:0007669"/>
    <property type="project" value="TreeGrafter"/>
</dbReference>
<evidence type="ECO:0000313" key="18">
    <source>
        <dbReference type="Ensembl" id="ENSVKKP00000003756.1"/>
    </source>
</evidence>
<evidence type="ECO:0000256" key="3">
    <source>
        <dbReference type="ARBA" id="ARBA00022705"/>
    </source>
</evidence>
<dbReference type="PRINTS" id="PR00853">
    <property type="entry name" value="XPGRADSUPER"/>
</dbReference>
<evidence type="ECO:0000256" key="13">
    <source>
        <dbReference type="ARBA" id="ARBA00023242"/>
    </source>
</evidence>
<evidence type="ECO:0000256" key="8">
    <source>
        <dbReference type="ARBA" id="ARBA00022801"/>
    </source>
</evidence>
<dbReference type="Proteomes" id="UP000694545">
    <property type="component" value="Unplaced"/>
</dbReference>
<accession>A0A8D2KSE6</accession>
<evidence type="ECO:0000256" key="1">
    <source>
        <dbReference type="ARBA" id="ARBA00001946"/>
    </source>
</evidence>
<dbReference type="CDD" id="cd09907">
    <property type="entry name" value="H3TH_FEN1-Euk"/>
    <property type="match status" value="1"/>
</dbReference>
<comment type="similarity">
    <text evidence="15">Belongs to the XPG/RAD2 endonuclease family. FEN1 subfamily.</text>
</comment>
<keyword evidence="4" id="KW-0540">Nuclease</keyword>
<proteinExistence type="inferred from homology"/>
<dbReference type="InterPro" id="IPR008918">
    <property type="entry name" value="HhH2"/>
</dbReference>
<feature type="region of interest" description="Disordered" evidence="16">
    <location>
        <begin position="253"/>
        <end position="290"/>
    </location>
</feature>
<protein>
    <recommendedName>
        <fullName evidence="17">XPG-I domain-containing protein</fullName>
    </recommendedName>
</protein>
<dbReference type="GO" id="GO:0003677">
    <property type="term" value="F:DNA binding"/>
    <property type="evidence" value="ECO:0007669"/>
    <property type="project" value="InterPro"/>
</dbReference>
<dbReference type="InterPro" id="IPR006084">
    <property type="entry name" value="XPG/Rad2"/>
</dbReference>
<keyword evidence="2" id="KW-0597">Phosphoprotein</keyword>
<evidence type="ECO:0000259" key="17">
    <source>
        <dbReference type="SMART" id="SM00484"/>
    </source>
</evidence>
<keyword evidence="5" id="KW-0479">Metal-binding</keyword>
<dbReference type="Gene3D" id="1.10.150.20">
    <property type="entry name" value="5' to 3' exonuclease, C-terminal subdomain"/>
    <property type="match status" value="1"/>
</dbReference>
<dbReference type="FunFam" id="1.10.150.20:FF:000009">
    <property type="entry name" value="Flap endonuclease 1"/>
    <property type="match status" value="1"/>
</dbReference>
<dbReference type="PROSITE" id="PS00841">
    <property type="entry name" value="XPG_1"/>
    <property type="match status" value="1"/>
</dbReference>
<evidence type="ECO:0000256" key="9">
    <source>
        <dbReference type="ARBA" id="ARBA00022839"/>
    </source>
</evidence>
<evidence type="ECO:0000256" key="12">
    <source>
        <dbReference type="ARBA" id="ARBA00023204"/>
    </source>
</evidence>
<keyword evidence="19" id="KW-1185">Reference proteome</keyword>
<organism evidence="18 19">
    <name type="scientific">Varanus komodoensis</name>
    <name type="common">Komodo dragon</name>
    <dbReference type="NCBI Taxonomy" id="61221"/>
    <lineage>
        <taxon>Eukaryota</taxon>
        <taxon>Metazoa</taxon>
        <taxon>Chordata</taxon>
        <taxon>Craniata</taxon>
        <taxon>Vertebrata</taxon>
        <taxon>Euteleostomi</taxon>
        <taxon>Lepidosauria</taxon>
        <taxon>Squamata</taxon>
        <taxon>Bifurcata</taxon>
        <taxon>Unidentata</taxon>
        <taxon>Episquamata</taxon>
        <taxon>Toxicofera</taxon>
        <taxon>Anguimorpha</taxon>
        <taxon>Paleoanguimorpha</taxon>
        <taxon>Varanoidea</taxon>
        <taxon>Varanidae</taxon>
        <taxon>Varanus</taxon>
    </lineage>
</organism>
<dbReference type="SMART" id="SM00279">
    <property type="entry name" value="HhH2"/>
    <property type="match status" value="1"/>
</dbReference>
<dbReference type="GO" id="GO:0005634">
    <property type="term" value="C:nucleus"/>
    <property type="evidence" value="ECO:0007669"/>
    <property type="project" value="TreeGrafter"/>
</dbReference>
<evidence type="ECO:0000256" key="11">
    <source>
        <dbReference type="ARBA" id="ARBA00023128"/>
    </source>
</evidence>
<dbReference type="Gene3D" id="3.40.50.1010">
    <property type="entry name" value="5'-nuclease"/>
    <property type="match status" value="2"/>
</dbReference>
<dbReference type="InterPro" id="IPR006086">
    <property type="entry name" value="XPG-I_dom"/>
</dbReference>
<dbReference type="SUPFAM" id="SSF88723">
    <property type="entry name" value="PIN domain-like"/>
    <property type="match status" value="1"/>
</dbReference>
<dbReference type="Ensembl" id="ENSVKKT00000003862.1">
    <property type="protein sequence ID" value="ENSVKKP00000003756.1"/>
    <property type="gene ID" value="ENSVKKG00000002745.1"/>
</dbReference>
<dbReference type="InterPro" id="IPR036279">
    <property type="entry name" value="5-3_exonuclease_C_sf"/>
</dbReference>
<comment type="cofactor">
    <cofactor evidence="1">
        <name>Mg(2+)</name>
        <dbReference type="ChEBI" id="CHEBI:18420"/>
    </cofactor>
</comment>
<keyword evidence="12" id="KW-0234">DNA repair</keyword>
<dbReference type="InterPro" id="IPR019974">
    <property type="entry name" value="XPG_CS"/>
</dbReference>
<dbReference type="SMART" id="SM00484">
    <property type="entry name" value="XPGI"/>
    <property type="match status" value="1"/>
</dbReference>
<keyword evidence="8" id="KW-0378">Hydrolase</keyword>
<dbReference type="Pfam" id="PF00752">
    <property type="entry name" value="XPG_N"/>
    <property type="match status" value="1"/>
</dbReference>
<feature type="region of interest" description="Disordered" evidence="16">
    <location>
        <begin position="341"/>
        <end position="398"/>
    </location>
</feature>
<evidence type="ECO:0000256" key="10">
    <source>
        <dbReference type="ARBA" id="ARBA00022842"/>
    </source>
</evidence>
<keyword evidence="7" id="KW-0227">DNA damage</keyword>
<evidence type="ECO:0000256" key="6">
    <source>
        <dbReference type="ARBA" id="ARBA00022759"/>
    </source>
</evidence>
<evidence type="ECO:0000256" key="5">
    <source>
        <dbReference type="ARBA" id="ARBA00022723"/>
    </source>
</evidence>
<keyword evidence="10" id="KW-0460">Magnesium</keyword>
<evidence type="ECO:0000256" key="7">
    <source>
        <dbReference type="ARBA" id="ARBA00022763"/>
    </source>
</evidence>
<dbReference type="InterPro" id="IPR006085">
    <property type="entry name" value="XPG_DNA_repair_N"/>
</dbReference>
<feature type="domain" description="XPG-I" evidence="17">
    <location>
        <begin position="85"/>
        <end position="151"/>
    </location>
</feature>
<keyword evidence="9" id="KW-0269">Exonuclease</keyword>
<dbReference type="AlphaFoldDB" id="A0A8D2KSE6"/>
<sequence>LKAPGGRGGGLFYRTLHLLENGIKPVFVFDGKPPDLKQAVVRKGDGRSFAGGGQCLPCLIVGWCLKFTKTASKIVFHHLPCRLPLLAGLQAPAEAEATCAALVKSGHAWCTATEDLDALPFGSLRLLRHLNTKSGDLEEIALPEVLQKLRLTQEQFVDLCILLGCDYCGKIHGVGPKKALKLMQQHGSIERILQLTSRQAYPLPDRWALQETRQLFLQPEVADPGQVELRWPEPDEEGLVRFLSHEKCMKRPVRGPAGSGRHPWPRGPCQKEGRWKRGEEGGRRQSHWWGAGQRRRESLAGAQNGRSKFLLLCYHCSLLLSWCTRMGTLEGWAERSWGDWDPGPRTGWGGSAGRTGLPAPRLPASAAGAGWRLERAARPSSALWAPPSSPASPEKSVP</sequence>
<evidence type="ECO:0000256" key="4">
    <source>
        <dbReference type="ARBA" id="ARBA00022722"/>
    </source>
</evidence>
<dbReference type="Pfam" id="PF00867">
    <property type="entry name" value="XPG_I"/>
    <property type="match status" value="1"/>
</dbReference>
<name>A0A8D2KSE6_VARKO</name>
<evidence type="ECO:0000313" key="19">
    <source>
        <dbReference type="Proteomes" id="UP000694545"/>
    </source>
</evidence>
<reference evidence="18" key="2">
    <citation type="submission" date="2025-09" db="UniProtKB">
        <authorList>
            <consortium name="Ensembl"/>
        </authorList>
    </citation>
    <scope>IDENTIFICATION</scope>
</reference>
<keyword evidence="11" id="KW-0496">Mitochondrion</keyword>
<keyword evidence="6" id="KW-0255">Endonuclease</keyword>
<dbReference type="GO" id="GO:0004523">
    <property type="term" value="F:RNA-DNA hybrid ribonuclease activity"/>
    <property type="evidence" value="ECO:0007669"/>
    <property type="project" value="TreeGrafter"/>
</dbReference>
<dbReference type="PANTHER" id="PTHR11081:SF71">
    <property type="entry name" value="FLAP ENDONUCLEASE 1"/>
    <property type="match status" value="1"/>
</dbReference>
<dbReference type="GO" id="GO:0000287">
    <property type="term" value="F:magnesium ion binding"/>
    <property type="evidence" value="ECO:0007669"/>
    <property type="project" value="TreeGrafter"/>
</dbReference>
<feature type="compositionally biased region" description="Basic and acidic residues" evidence="16">
    <location>
        <begin position="269"/>
        <end position="283"/>
    </location>
</feature>
<dbReference type="InterPro" id="IPR029060">
    <property type="entry name" value="PIN-like_dom_sf"/>
</dbReference>
<dbReference type="GO" id="GO:0006260">
    <property type="term" value="P:DNA replication"/>
    <property type="evidence" value="ECO:0007669"/>
    <property type="project" value="UniProtKB-KW"/>
</dbReference>
<keyword evidence="3" id="KW-0235">DNA replication</keyword>
<dbReference type="PANTHER" id="PTHR11081">
    <property type="entry name" value="FLAP ENDONUCLEASE FAMILY MEMBER"/>
    <property type="match status" value="1"/>
</dbReference>